<gene>
    <name evidence="7" type="primary">flgK</name>
    <name evidence="11" type="ORF">AZI86_09130</name>
</gene>
<comment type="subcellular location">
    <subcellularLocation>
        <location evidence="1 7">Bacterial flagellum</location>
    </subcellularLocation>
    <subcellularLocation>
        <location evidence="2 7">Secreted</location>
    </subcellularLocation>
</comment>
<evidence type="ECO:0000259" key="10">
    <source>
        <dbReference type="Pfam" id="PF22638"/>
    </source>
</evidence>
<dbReference type="SUPFAM" id="SSF64518">
    <property type="entry name" value="Phase 1 flagellin"/>
    <property type="match status" value="1"/>
</dbReference>
<keyword evidence="11" id="KW-0966">Cell projection</keyword>
<feature type="domain" description="Flagellar basal-body/hook protein C-terminal" evidence="9">
    <location>
        <begin position="427"/>
        <end position="466"/>
    </location>
</feature>
<evidence type="ECO:0000313" key="11">
    <source>
        <dbReference type="EMBL" id="KYG67162.1"/>
    </source>
</evidence>
<evidence type="ECO:0000256" key="8">
    <source>
        <dbReference type="SAM" id="Coils"/>
    </source>
</evidence>
<dbReference type="NCBIfam" id="TIGR02492">
    <property type="entry name" value="flgK_ends"/>
    <property type="match status" value="1"/>
</dbReference>
<dbReference type="OrthoDB" id="9802553at2"/>
<dbReference type="PANTHER" id="PTHR30033:SF1">
    <property type="entry name" value="FLAGELLAR HOOK-ASSOCIATED PROTEIN 1"/>
    <property type="match status" value="1"/>
</dbReference>
<dbReference type="RefSeq" id="WP_061834738.1">
    <property type="nucleotide sequence ID" value="NZ_LUKE01000001.1"/>
</dbReference>
<dbReference type="InterPro" id="IPR053927">
    <property type="entry name" value="FlgK_helical"/>
</dbReference>
<dbReference type="PANTHER" id="PTHR30033">
    <property type="entry name" value="FLAGELLAR HOOK-ASSOCIATED PROTEIN 1"/>
    <property type="match status" value="1"/>
</dbReference>
<organism evidence="11 12">
    <name type="scientific">Bdellovibrio bacteriovorus</name>
    <dbReference type="NCBI Taxonomy" id="959"/>
    <lineage>
        <taxon>Bacteria</taxon>
        <taxon>Pseudomonadati</taxon>
        <taxon>Bdellovibrionota</taxon>
        <taxon>Bdellovibrionia</taxon>
        <taxon>Bdellovibrionales</taxon>
        <taxon>Pseudobdellovibrionaceae</taxon>
        <taxon>Bdellovibrio</taxon>
    </lineage>
</organism>
<dbReference type="PRINTS" id="PR01005">
    <property type="entry name" value="FLGHOOKAP1"/>
</dbReference>
<dbReference type="GO" id="GO:0044780">
    <property type="term" value="P:bacterial-type flagellum assembly"/>
    <property type="evidence" value="ECO:0007669"/>
    <property type="project" value="InterPro"/>
</dbReference>
<dbReference type="InterPro" id="IPR010930">
    <property type="entry name" value="Flg_bb/hook_C_dom"/>
</dbReference>
<comment type="similarity">
    <text evidence="3 7">Belongs to the flagella basal body rod proteins family.</text>
</comment>
<dbReference type="EMBL" id="LUKE01000001">
    <property type="protein sequence ID" value="KYG67162.1"/>
    <property type="molecule type" value="Genomic_DNA"/>
</dbReference>
<keyword evidence="12" id="KW-1185">Reference proteome</keyword>
<evidence type="ECO:0000256" key="2">
    <source>
        <dbReference type="ARBA" id="ARBA00004613"/>
    </source>
</evidence>
<feature type="domain" description="Flagellar hook-associated protein FlgK helical" evidence="10">
    <location>
        <begin position="95"/>
        <end position="328"/>
    </location>
</feature>
<dbReference type="AlphaFoldDB" id="A0A150WRS3"/>
<evidence type="ECO:0000256" key="3">
    <source>
        <dbReference type="ARBA" id="ARBA00009677"/>
    </source>
</evidence>
<dbReference type="GO" id="GO:0009424">
    <property type="term" value="C:bacterial-type flagellum hook"/>
    <property type="evidence" value="ECO:0007669"/>
    <property type="project" value="UniProtKB-UniRule"/>
</dbReference>
<evidence type="ECO:0000256" key="5">
    <source>
        <dbReference type="ARBA" id="ARBA00022525"/>
    </source>
</evidence>
<feature type="coiled-coil region" evidence="8">
    <location>
        <begin position="159"/>
        <end position="193"/>
    </location>
</feature>
<comment type="caution">
    <text evidence="11">The sequence shown here is derived from an EMBL/GenBank/DDBJ whole genome shotgun (WGS) entry which is preliminary data.</text>
</comment>
<keyword evidence="8" id="KW-0175">Coiled coil</keyword>
<evidence type="ECO:0000256" key="4">
    <source>
        <dbReference type="ARBA" id="ARBA00016244"/>
    </source>
</evidence>
<dbReference type="GO" id="GO:0005576">
    <property type="term" value="C:extracellular region"/>
    <property type="evidence" value="ECO:0007669"/>
    <property type="project" value="UniProtKB-SubCell"/>
</dbReference>
<dbReference type="Proteomes" id="UP000075320">
    <property type="component" value="Unassembled WGS sequence"/>
</dbReference>
<dbReference type="InterPro" id="IPR002371">
    <property type="entry name" value="FlgK"/>
</dbReference>
<sequence>MSKISAMMDTGKRSLMNSQTALQTVGHNIANKSTEGFSRQRVELLSNVPIGEGNLQIGMGARAGVVTRVNNPWLEKQIQREGMSMGFTDARADGLSRVEQIYNEQNNKGLNQYMTDFFNSFRELSNNPESLASRTMVRESAVALTKDFGRVTGQLRAVQDDLDGQIKTTVEEINQLTKELASLNEKIQTVEIQKIPANDERDRRDVVLKKLGEKIDISWAESKDGMVTVTAGRTAILVSGVGSSELAAKETDNRDRVEVFFMGTAGSPANITDQITGGRIGGALDVRDHVIEDLLGHVDKMAYTLAKEVNTAHIEGFDKNGRPGVLFFEMPDQVKGAATEIALNKSVFNDVGRIAAGAQAGAAGDNTVANVISSLQYRQVMQDGTATLDDYYNTQVGQMGAVTQRAVKAQESQKNVMNQLSNIRESISGVSLDEETTKMIEFQKTYDASARLIKTADEMFDTVLNLKRL</sequence>
<dbReference type="Pfam" id="PF22638">
    <property type="entry name" value="FlgK_D1"/>
    <property type="match status" value="1"/>
</dbReference>
<evidence type="ECO:0000259" key="9">
    <source>
        <dbReference type="Pfam" id="PF06429"/>
    </source>
</evidence>
<keyword evidence="11" id="KW-0282">Flagellum</keyword>
<reference evidence="11 12" key="1">
    <citation type="submission" date="2016-03" db="EMBL/GenBank/DDBJ databases">
        <authorList>
            <person name="Ploux O."/>
        </authorList>
    </citation>
    <scope>NUCLEOTIDE SEQUENCE [LARGE SCALE GENOMIC DNA]</scope>
    <source>
        <strain evidence="11 12">R0</strain>
    </source>
</reference>
<keyword evidence="5 7" id="KW-0964">Secreted</keyword>
<evidence type="ECO:0000256" key="7">
    <source>
        <dbReference type="RuleBase" id="RU362065"/>
    </source>
</evidence>
<keyword evidence="6 7" id="KW-0975">Bacterial flagellum</keyword>
<evidence type="ECO:0000313" key="12">
    <source>
        <dbReference type="Proteomes" id="UP000075320"/>
    </source>
</evidence>
<name>A0A150WRS3_BDEBC</name>
<keyword evidence="11" id="KW-0969">Cilium</keyword>
<protein>
    <recommendedName>
        <fullName evidence="4 7">Flagellar hook-associated protein 1</fullName>
        <shortName evidence="7">HAP1</shortName>
    </recommendedName>
</protein>
<proteinExistence type="inferred from homology"/>
<dbReference type="Pfam" id="PF06429">
    <property type="entry name" value="Flg_bbr_C"/>
    <property type="match status" value="1"/>
</dbReference>
<evidence type="ECO:0000256" key="1">
    <source>
        <dbReference type="ARBA" id="ARBA00004365"/>
    </source>
</evidence>
<dbReference type="GO" id="GO:0005198">
    <property type="term" value="F:structural molecule activity"/>
    <property type="evidence" value="ECO:0007669"/>
    <property type="project" value="UniProtKB-UniRule"/>
</dbReference>
<evidence type="ECO:0000256" key="6">
    <source>
        <dbReference type="ARBA" id="ARBA00023143"/>
    </source>
</evidence>
<accession>A0A150WRS3</accession>